<dbReference type="GO" id="GO:0016757">
    <property type="term" value="F:glycosyltransferase activity"/>
    <property type="evidence" value="ECO:0007669"/>
    <property type="project" value="UniProtKB-KW"/>
</dbReference>
<dbReference type="InterPro" id="IPR050194">
    <property type="entry name" value="Glycosyltransferase_grp1"/>
</dbReference>
<dbReference type="EMBL" id="BMPT01000008">
    <property type="protein sequence ID" value="GGM27279.1"/>
    <property type="molecule type" value="Genomic_DNA"/>
</dbReference>
<evidence type="ECO:0000313" key="6">
    <source>
        <dbReference type="EMBL" id="GGM27279.1"/>
    </source>
</evidence>
<evidence type="ECO:0000259" key="4">
    <source>
        <dbReference type="Pfam" id="PF00534"/>
    </source>
</evidence>
<dbReference type="Pfam" id="PF00534">
    <property type="entry name" value="Glycos_transf_1"/>
    <property type="match status" value="1"/>
</dbReference>
<dbReference type="InterPro" id="IPR001296">
    <property type="entry name" value="Glyco_trans_1"/>
</dbReference>
<dbReference type="RefSeq" id="WP_189087023.1">
    <property type="nucleotide sequence ID" value="NZ_BMPT01000008.1"/>
</dbReference>
<evidence type="ECO:0000256" key="2">
    <source>
        <dbReference type="ARBA" id="ARBA00022679"/>
    </source>
</evidence>
<accession>A0A8H9GH66</accession>
<dbReference type="AlphaFoldDB" id="A0A8H9GH66"/>
<dbReference type="Proteomes" id="UP000655589">
    <property type="component" value="Unassembled WGS sequence"/>
</dbReference>
<evidence type="ECO:0000313" key="7">
    <source>
        <dbReference type="Proteomes" id="UP000655589"/>
    </source>
</evidence>
<keyword evidence="1" id="KW-0328">Glycosyltransferase</keyword>
<dbReference type="InterPro" id="IPR028098">
    <property type="entry name" value="Glyco_trans_4-like_N"/>
</dbReference>
<protein>
    <submittedName>
        <fullName evidence="6">Hypothetical glycosyl transferase</fullName>
    </submittedName>
</protein>
<feature type="compositionally biased region" description="Basic and acidic residues" evidence="3">
    <location>
        <begin position="221"/>
        <end position="237"/>
    </location>
</feature>
<gene>
    <name evidence="6" type="ORF">GCM10010102_23710</name>
</gene>
<dbReference type="SUPFAM" id="SSF53756">
    <property type="entry name" value="UDP-Glycosyltransferase/glycogen phosphorylase"/>
    <property type="match status" value="1"/>
</dbReference>
<keyword evidence="2 6" id="KW-0808">Transferase</keyword>
<dbReference type="Pfam" id="PF13439">
    <property type="entry name" value="Glyco_transf_4"/>
    <property type="match status" value="1"/>
</dbReference>
<organism evidence="6 7">
    <name type="scientific">Promicromonospora citrea</name>
    <dbReference type="NCBI Taxonomy" id="43677"/>
    <lineage>
        <taxon>Bacteria</taxon>
        <taxon>Bacillati</taxon>
        <taxon>Actinomycetota</taxon>
        <taxon>Actinomycetes</taxon>
        <taxon>Micrococcales</taxon>
        <taxon>Promicromonosporaceae</taxon>
        <taxon>Promicromonospora</taxon>
    </lineage>
</organism>
<evidence type="ECO:0000259" key="5">
    <source>
        <dbReference type="Pfam" id="PF13439"/>
    </source>
</evidence>
<evidence type="ECO:0000256" key="3">
    <source>
        <dbReference type="SAM" id="MobiDB-lite"/>
    </source>
</evidence>
<dbReference type="PANTHER" id="PTHR45947:SF13">
    <property type="entry name" value="TRANSFERASE"/>
    <property type="match status" value="1"/>
</dbReference>
<reference evidence="6" key="1">
    <citation type="journal article" date="2014" name="Int. J. Syst. Evol. Microbiol.">
        <title>Complete genome sequence of Corynebacterium casei LMG S-19264T (=DSM 44701T), isolated from a smear-ripened cheese.</title>
        <authorList>
            <consortium name="US DOE Joint Genome Institute (JGI-PGF)"/>
            <person name="Walter F."/>
            <person name="Albersmeier A."/>
            <person name="Kalinowski J."/>
            <person name="Ruckert C."/>
        </authorList>
    </citation>
    <scope>NUCLEOTIDE SEQUENCE</scope>
    <source>
        <strain evidence="6">JCM 3051</strain>
    </source>
</reference>
<dbReference type="GO" id="GO:1901137">
    <property type="term" value="P:carbohydrate derivative biosynthetic process"/>
    <property type="evidence" value="ECO:0007669"/>
    <property type="project" value="UniProtKB-ARBA"/>
</dbReference>
<feature type="domain" description="Glycosyl transferase family 1" evidence="4">
    <location>
        <begin position="233"/>
        <end position="353"/>
    </location>
</feature>
<keyword evidence="7" id="KW-1185">Reference proteome</keyword>
<feature type="region of interest" description="Disordered" evidence="3">
    <location>
        <begin position="212"/>
        <end position="237"/>
    </location>
</feature>
<feature type="domain" description="Glycosyltransferase subfamily 4-like N-terminal" evidence="5">
    <location>
        <begin position="18"/>
        <end position="208"/>
    </location>
</feature>
<dbReference type="PANTHER" id="PTHR45947">
    <property type="entry name" value="SULFOQUINOVOSYL TRANSFERASE SQD2"/>
    <property type="match status" value="1"/>
</dbReference>
<evidence type="ECO:0000256" key="1">
    <source>
        <dbReference type="ARBA" id="ARBA00022676"/>
    </source>
</evidence>
<dbReference type="Gene3D" id="3.40.50.2000">
    <property type="entry name" value="Glycogen Phosphorylase B"/>
    <property type="match status" value="2"/>
</dbReference>
<sequence>MSGLHICFFTDQHPRTLGGAQASVQLQRTFLERAGHTVTVVAPRSPVDPQVADPGVVALPGPTVARGQYTAALPGRRLDALVDRELGARGPVDLVHLQGDFWGAWLGKRFAARHGTPVVLTTHTNVDASFRAVAGPVAGIGLRAVAAWQRLVTGNRTRRSGLGAGYDYLRALASGAAAVVAPSTHFAARLEAAGVPVTAVVPTGVHDDDVRGLRAAGHGAGRHDRADDLPDQRAPRHPGDPVRVVWLSRFSAEKRPLELLDALAATGPRVEADLYGTGVLFERARRTVHALGLTDRVRLHGAVGHAEALRAIAAADLLVQTSQGFETQGMTVYEALALGVPVVVRDPDIARELGDAAWVRHAPGRSAASLAGALDAAARAVGSDAAPRVPAAVSEGLLQSAQTRRLLDVYAGALRGPATGEATAPVTAAPRP</sequence>
<comment type="caution">
    <text evidence="6">The sequence shown here is derived from an EMBL/GenBank/DDBJ whole genome shotgun (WGS) entry which is preliminary data.</text>
</comment>
<name>A0A8H9GH66_9MICO</name>
<proteinExistence type="predicted"/>
<reference evidence="6" key="2">
    <citation type="submission" date="2020-09" db="EMBL/GenBank/DDBJ databases">
        <authorList>
            <person name="Sun Q."/>
            <person name="Ohkuma M."/>
        </authorList>
    </citation>
    <scope>NUCLEOTIDE SEQUENCE</scope>
    <source>
        <strain evidence="6">JCM 3051</strain>
    </source>
</reference>